<accession>A0AAV0LJE9</accession>
<evidence type="ECO:0000313" key="1">
    <source>
        <dbReference type="EMBL" id="CAI0433725.1"/>
    </source>
</evidence>
<evidence type="ECO:0000313" key="2">
    <source>
        <dbReference type="Proteomes" id="UP001154282"/>
    </source>
</evidence>
<gene>
    <name evidence="1" type="ORF">LITE_LOCUS24003</name>
</gene>
<protein>
    <submittedName>
        <fullName evidence="1">Uncharacterized protein</fullName>
    </submittedName>
</protein>
<sequence length="70" mass="7798">MTYGDEEKIRRFSSLERSPEKLNLSGRKVNLRSLSPLSTVILQKSTSGLGDFIIEFADGDLGDSDSVFWS</sequence>
<keyword evidence="2" id="KW-1185">Reference proteome</keyword>
<dbReference type="AlphaFoldDB" id="A0AAV0LJE9"/>
<reference evidence="1" key="1">
    <citation type="submission" date="2022-08" db="EMBL/GenBank/DDBJ databases">
        <authorList>
            <person name="Gutierrez-Valencia J."/>
        </authorList>
    </citation>
    <scope>NUCLEOTIDE SEQUENCE</scope>
</reference>
<proteinExistence type="predicted"/>
<organism evidence="1 2">
    <name type="scientific">Linum tenue</name>
    <dbReference type="NCBI Taxonomy" id="586396"/>
    <lineage>
        <taxon>Eukaryota</taxon>
        <taxon>Viridiplantae</taxon>
        <taxon>Streptophyta</taxon>
        <taxon>Embryophyta</taxon>
        <taxon>Tracheophyta</taxon>
        <taxon>Spermatophyta</taxon>
        <taxon>Magnoliopsida</taxon>
        <taxon>eudicotyledons</taxon>
        <taxon>Gunneridae</taxon>
        <taxon>Pentapetalae</taxon>
        <taxon>rosids</taxon>
        <taxon>fabids</taxon>
        <taxon>Malpighiales</taxon>
        <taxon>Linaceae</taxon>
        <taxon>Linum</taxon>
    </lineage>
</organism>
<name>A0AAV0LJE9_9ROSI</name>
<dbReference type="EMBL" id="CAMGYJ010000006">
    <property type="protein sequence ID" value="CAI0433725.1"/>
    <property type="molecule type" value="Genomic_DNA"/>
</dbReference>
<dbReference type="Proteomes" id="UP001154282">
    <property type="component" value="Unassembled WGS sequence"/>
</dbReference>
<comment type="caution">
    <text evidence="1">The sequence shown here is derived from an EMBL/GenBank/DDBJ whole genome shotgun (WGS) entry which is preliminary data.</text>
</comment>